<accession>A0A1E3WKQ7</accession>
<protein>
    <submittedName>
        <fullName evidence="1">Uncharacterized protein</fullName>
    </submittedName>
</protein>
<dbReference type="EMBL" id="MDCJ01000002">
    <property type="protein sequence ID" value="ODS10360.1"/>
    <property type="molecule type" value="Genomic_DNA"/>
</dbReference>
<organism evidence="1 2">
    <name type="scientific">Vibrio scophthalmi</name>
    <dbReference type="NCBI Taxonomy" id="45658"/>
    <lineage>
        <taxon>Bacteria</taxon>
        <taxon>Pseudomonadati</taxon>
        <taxon>Pseudomonadota</taxon>
        <taxon>Gammaproteobacteria</taxon>
        <taxon>Vibrionales</taxon>
        <taxon>Vibrionaceae</taxon>
        <taxon>Vibrio</taxon>
    </lineage>
</organism>
<dbReference type="AlphaFoldDB" id="A0A1E3WKQ7"/>
<proteinExistence type="predicted"/>
<comment type="caution">
    <text evidence="1">The sequence shown here is derived from an EMBL/GenBank/DDBJ whole genome shotgun (WGS) entry which is preliminary data.</text>
</comment>
<evidence type="ECO:0000313" key="1">
    <source>
        <dbReference type="EMBL" id="ODS10360.1"/>
    </source>
</evidence>
<dbReference type="Proteomes" id="UP000095131">
    <property type="component" value="Unassembled WGS sequence"/>
</dbReference>
<name>A0A1E3WKQ7_9VIBR</name>
<reference evidence="1 2" key="1">
    <citation type="submission" date="2016-08" db="EMBL/GenBank/DDBJ databases">
        <title>Genome sequencing of Vibrio scophthalmi strain FP3289, an isolated from Paralichthys olivaceus.</title>
        <authorList>
            <person name="Han H.-J."/>
        </authorList>
    </citation>
    <scope>NUCLEOTIDE SEQUENCE [LARGE SCALE GENOMIC DNA]</scope>
    <source>
        <strain evidence="1 2">FP3289</strain>
    </source>
</reference>
<evidence type="ECO:0000313" key="2">
    <source>
        <dbReference type="Proteomes" id="UP000095131"/>
    </source>
</evidence>
<sequence>MIVNCQCCRSDNVECEFYAHIDGGGLWICEDCVDVQNADFCECCKLLSDNLKRDKREIRCCENCVE</sequence>
<gene>
    <name evidence="1" type="ORF">VSF3289_00615</name>
</gene>